<comment type="caution">
    <text evidence="1">The sequence shown here is derived from an EMBL/GenBank/DDBJ whole genome shotgun (WGS) entry which is preliminary data.</text>
</comment>
<organism evidence="1 2">
    <name type="scientific">Thermoanaerobacterium butyriciformans</name>
    <dbReference type="NCBI Taxonomy" id="1702242"/>
    <lineage>
        <taxon>Bacteria</taxon>
        <taxon>Bacillati</taxon>
        <taxon>Bacillota</taxon>
        <taxon>Clostridia</taxon>
        <taxon>Thermoanaerobacterales</taxon>
        <taxon>Thermoanaerobacteraceae</taxon>
        <taxon>Thermoanaerobacterium</taxon>
    </lineage>
</organism>
<sequence length="75" mass="8877">MITEYQKQLIRDLYIALVNINDECNREYQENDSSQFDNKAGKLFTYMAECILNGDNAFLPDLIKMKSKELFKIEF</sequence>
<protein>
    <submittedName>
        <fullName evidence="1">Uncharacterized protein</fullName>
    </submittedName>
</protein>
<name>A0ABS4NCM6_9THEO</name>
<dbReference type="EMBL" id="JAGGLT010000002">
    <property type="protein sequence ID" value="MBP2070735.1"/>
    <property type="molecule type" value="Genomic_DNA"/>
</dbReference>
<dbReference type="RefSeq" id="WP_192402510.1">
    <property type="nucleotide sequence ID" value="NZ_JAGGLT010000002.1"/>
</dbReference>
<evidence type="ECO:0000313" key="2">
    <source>
        <dbReference type="Proteomes" id="UP001166402"/>
    </source>
</evidence>
<proteinExistence type="predicted"/>
<accession>A0ABS4NCM6</accession>
<reference evidence="1" key="1">
    <citation type="submission" date="2021-03" db="EMBL/GenBank/DDBJ databases">
        <title>Genomic Encyclopedia of Type Strains, Phase IV (KMG-IV): sequencing the most valuable type-strain genomes for metagenomic binning, comparative biology and taxonomic classification.</title>
        <authorList>
            <person name="Goeker M."/>
        </authorList>
    </citation>
    <scope>NUCLEOTIDE SEQUENCE</scope>
    <source>
        <strain evidence="1">DSM 101588</strain>
    </source>
</reference>
<evidence type="ECO:0000313" key="1">
    <source>
        <dbReference type="EMBL" id="MBP2070735.1"/>
    </source>
</evidence>
<keyword evidence="2" id="KW-1185">Reference proteome</keyword>
<gene>
    <name evidence="1" type="ORF">J2Z80_000233</name>
</gene>
<dbReference type="Proteomes" id="UP001166402">
    <property type="component" value="Unassembled WGS sequence"/>
</dbReference>